<dbReference type="Proteomes" id="UP000717585">
    <property type="component" value="Unassembled WGS sequence"/>
</dbReference>
<dbReference type="EMBL" id="JAHDYR010000002">
    <property type="protein sequence ID" value="KAG9397472.1"/>
    <property type="molecule type" value="Genomic_DNA"/>
</dbReference>
<comment type="caution">
    <text evidence="1">The sequence shown here is derived from an EMBL/GenBank/DDBJ whole genome shotgun (WGS) entry which is preliminary data.</text>
</comment>
<sequence>MFESQLDFEQQKVVPAILKLLQSSAETDKDFAARLCLPVSQGGLGLAMPSVVWAPAYLGAARQLIELKVERPEALIQDALPCIPALAATPKDWPTSYGDVRKLSLESTQKKLVRLLQDNISSQLTVSVDSPNVIRSLLAADPAAMGRNPCDEGAAPMLRNHVGLPAFETGHDVCPLCLARSVNHRSVPCSAEHSLTCPFLREGLGSERHDQIRDTLAKLLRGHPWRVRVEHWLGRGSEWTVDRTKRVKARADLLLTRPGHTEPVVLDVVVSNHASASMRSKKEQYANWNVRVIPVVVRQSGGVGAVHGRGWTDEMRDVLGLDAETVGQIADAVMMACMRQQVHVFHAFMRQADAAHRQAEANGLNH</sequence>
<evidence type="ECO:0000313" key="1">
    <source>
        <dbReference type="EMBL" id="KAG9397472.1"/>
    </source>
</evidence>
<dbReference type="AlphaFoldDB" id="A0A8J6BCQ8"/>
<accession>A0A8J6BCQ8</accession>
<gene>
    <name evidence="1" type="ORF">J8273_0968</name>
</gene>
<reference evidence="1" key="1">
    <citation type="submission" date="2021-05" db="EMBL/GenBank/DDBJ databases">
        <title>A free-living protist that lacks canonical eukaryotic 1 DNA replication and segregation systems.</title>
        <authorList>
            <person name="Salas-Leiva D.E."/>
            <person name="Tromer E.C."/>
            <person name="Curtis B.A."/>
            <person name="Jerlstrom-Hultqvist J."/>
            <person name="Kolisko M."/>
            <person name="Yi Z."/>
            <person name="Salas-Leiva J.S."/>
            <person name="Gallot-Lavallee L."/>
            <person name="Kops G.J.P.L."/>
            <person name="Archibald J.M."/>
            <person name="Simpson A.G.B."/>
            <person name="Roger A.J."/>
        </authorList>
    </citation>
    <scope>NUCLEOTIDE SEQUENCE</scope>
    <source>
        <strain evidence="1">BICM</strain>
    </source>
</reference>
<keyword evidence="2" id="KW-1185">Reference proteome</keyword>
<protein>
    <submittedName>
        <fullName evidence="1">Uncharacterized protein</fullName>
    </submittedName>
</protein>
<name>A0A8J6BCQ8_9EUKA</name>
<evidence type="ECO:0000313" key="2">
    <source>
        <dbReference type="Proteomes" id="UP000717585"/>
    </source>
</evidence>
<organism evidence="1 2">
    <name type="scientific">Carpediemonas membranifera</name>
    <dbReference type="NCBI Taxonomy" id="201153"/>
    <lineage>
        <taxon>Eukaryota</taxon>
        <taxon>Metamonada</taxon>
        <taxon>Carpediemonas-like organisms</taxon>
        <taxon>Carpediemonas</taxon>
    </lineage>
</organism>
<proteinExistence type="predicted"/>